<evidence type="ECO:0000313" key="2">
    <source>
        <dbReference type="Proteomes" id="UP001224661"/>
    </source>
</evidence>
<protein>
    <submittedName>
        <fullName evidence="1">Uncharacterized protein</fullName>
    </submittedName>
</protein>
<sequence length="134" mass="15302">MEAVYDDLSITNRTGVRMWAHIIMMFRTYVRMPVLGHGGSNAKVWYDNDPEPGWGPVNECVSTTAAREYTAKESFTIDSSTWIEPRQTRVIHTRHLYRNYTGEAQLVNSMQWRPTGMTFLPFSNELVTLTPAGA</sequence>
<dbReference type="EMBL" id="JASCIR010000002">
    <property type="protein sequence ID" value="MDI3385449.1"/>
    <property type="molecule type" value="Genomic_DNA"/>
</dbReference>
<comment type="caution">
    <text evidence="1">The sequence shown here is derived from an EMBL/GenBank/DDBJ whole genome shotgun (WGS) entry which is preliminary data.</text>
</comment>
<accession>A0ABT6RMG6</accession>
<dbReference type="RefSeq" id="WP_282510529.1">
    <property type="nucleotide sequence ID" value="NZ_JASCIR010000002.1"/>
</dbReference>
<keyword evidence="2" id="KW-1185">Reference proteome</keyword>
<dbReference type="Proteomes" id="UP001224661">
    <property type="component" value="Unassembled WGS sequence"/>
</dbReference>
<gene>
    <name evidence="1" type="ORF">QIS99_04355</name>
</gene>
<proteinExistence type="predicted"/>
<organism evidence="1 2">
    <name type="scientific">Streptomyces solicavernae</name>
    <dbReference type="NCBI Taxonomy" id="3043614"/>
    <lineage>
        <taxon>Bacteria</taxon>
        <taxon>Bacillati</taxon>
        <taxon>Actinomycetota</taxon>
        <taxon>Actinomycetes</taxon>
        <taxon>Kitasatosporales</taxon>
        <taxon>Streptomycetaceae</taxon>
        <taxon>Streptomyces</taxon>
    </lineage>
</organism>
<name>A0ABT6RMG6_9ACTN</name>
<evidence type="ECO:0000313" key="1">
    <source>
        <dbReference type="EMBL" id="MDI3385449.1"/>
    </source>
</evidence>
<reference evidence="1 2" key="1">
    <citation type="submission" date="2023-05" db="EMBL/GenBank/DDBJ databases">
        <title>Draft genome sequence of Streptomyces sp. B-S-A8 isolated from a cave soil in Thailand.</title>
        <authorList>
            <person name="Chamroensaksri N."/>
            <person name="Muangham S."/>
        </authorList>
    </citation>
    <scope>NUCLEOTIDE SEQUENCE [LARGE SCALE GENOMIC DNA]</scope>
    <source>
        <strain evidence="1 2">B-S-A8</strain>
    </source>
</reference>